<evidence type="ECO:0000259" key="4">
    <source>
        <dbReference type="PROSITE" id="PS51762"/>
    </source>
</evidence>
<dbReference type="Proteomes" id="UP001596065">
    <property type="component" value="Unassembled WGS sequence"/>
</dbReference>
<dbReference type="InterPro" id="IPR000421">
    <property type="entry name" value="FA58C"/>
</dbReference>
<evidence type="ECO:0000256" key="2">
    <source>
        <dbReference type="SAM" id="SignalP"/>
    </source>
</evidence>
<dbReference type="Gene3D" id="2.60.120.260">
    <property type="entry name" value="Galactose-binding domain-like"/>
    <property type="match status" value="2"/>
</dbReference>
<dbReference type="InterPro" id="IPR013320">
    <property type="entry name" value="ConA-like_dom_sf"/>
</dbReference>
<dbReference type="InterPro" id="IPR008979">
    <property type="entry name" value="Galactose-bd-like_sf"/>
</dbReference>
<feature type="signal peptide" evidence="2">
    <location>
        <begin position="1"/>
        <end position="26"/>
    </location>
</feature>
<evidence type="ECO:0000313" key="6">
    <source>
        <dbReference type="Proteomes" id="UP001596065"/>
    </source>
</evidence>
<proteinExistence type="inferred from homology"/>
<dbReference type="EMBL" id="JBHSOE010000039">
    <property type="protein sequence ID" value="MFC5658134.1"/>
    <property type="molecule type" value="Genomic_DNA"/>
</dbReference>
<dbReference type="Pfam" id="PF00722">
    <property type="entry name" value="Glyco_hydro_16"/>
    <property type="match status" value="1"/>
</dbReference>
<dbReference type="PROSITE" id="PS50022">
    <property type="entry name" value="FA58C_3"/>
    <property type="match status" value="2"/>
</dbReference>
<dbReference type="SUPFAM" id="SSF49785">
    <property type="entry name" value="Galactose-binding domain-like"/>
    <property type="match status" value="2"/>
</dbReference>
<feature type="chain" id="PRO_5045181468" evidence="2">
    <location>
        <begin position="27"/>
        <end position="626"/>
    </location>
</feature>
<accession>A0ABW0WMF1</accession>
<evidence type="ECO:0000259" key="3">
    <source>
        <dbReference type="PROSITE" id="PS50022"/>
    </source>
</evidence>
<name>A0ABW0WMF1_STRNO</name>
<dbReference type="InterPro" id="IPR000757">
    <property type="entry name" value="Beta-glucanase-like"/>
</dbReference>
<comment type="similarity">
    <text evidence="1">Belongs to the glycosyl hydrolase 16 family.</text>
</comment>
<dbReference type="Pfam" id="PF00754">
    <property type="entry name" value="F5_F8_type_C"/>
    <property type="match status" value="2"/>
</dbReference>
<gene>
    <name evidence="5" type="ORF">ACFP3J_21920</name>
</gene>
<dbReference type="Gene3D" id="2.60.120.200">
    <property type="match status" value="1"/>
</dbReference>
<organism evidence="5 6">
    <name type="scientific">Streptomyces nogalater</name>
    <dbReference type="NCBI Taxonomy" id="38314"/>
    <lineage>
        <taxon>Bacteria</taxon>
        <taxon>Bacillati</taxon>
        <taxon>Actinomycetota</taxon>
        <taxon>Actinomycetes</taxon>
        <taxon>Kitasatosporales</taxon>
        <taxon>Streptomycetaceae</taxon>
        <taxon>Streptomyces</taxon>
    </lineage>
</organism>
<reference evidence="6" key="1">
    <citation type="journal article" date="2019" name="Int. J. Syst. Evol. Microbiol.">
        <title>The Global Catalogue of Microorganisms (GCM) 10K type strain sequencing project: providing services to taxonomists for standard genome sequencing and annotation.</title>
        <authorList>
            <consortium name="The Broad Institute Genomics Platform"/>
            <consortium name="The Broad Institute Genome Sequencing Center for Infectious Disease"/>
            <person name="Wu L."/>
            <person name="Ma J."/>
        </authorList>
    </citation>
    <scope>NUCLEOTIDE SEQUENCE [LARGE SCALE GENOMIC DNA]</scope>
    <source>
        <strain evidence="6">KCTC 5701</strain>
    </source>
</reference>
<comment type="caution">
    <text evidence="5">The sequence shown here is derived from an EMBL/GenBank/DDBJ whole genome shotgun (WGS) entry which is preliminary data.</text>
</comment>
<keyword evidence="2" id="KW-0732">Signal</keyword>
<dbReference type="RefSeq" id="WP_344345889.1">
    <property type="nucleotide sequence ID" value="NZ_BAAASM010000002.1"/>
</dbReference>
<feature type="domain" description="F5/8 type C" evidence="3">
    <location>
        <begin position="33"/>
        <end position="177"/>
    </location>
</feature>
<dbReference type="PANTHER" id="PTHR10963:SF55">
    <property type="entry name" value="GLYCOSIDE HYDROLASE FAMILY 16 PROTEIN"/>
    <property type="match status" value="1"/>
</dbReference>
<dbReference type="SUPFAM" id="SSF49899">
    <property type="entry name" value="Concanavalin A-like lectins/glucanases"/>
    <property type="match status" value="1"/>
</dbReference>
<evidence type="ECO:0000313" key="5">
    <source>
        <dbReference type="EMBL" id="MFC5658134.1"/>
    </source>
</evidence>
<feature type="domain" description="GH16" evidence="4">
    <location>
        <begin position="352"/>
        <end position="626"/>
    </location>
</feature>
<dbReference type="CDD" id="cd08023">
    <property type="entry name" value="GH16_laminarinase_like"/>
    <property type="match status" value="1"/>
</dbReference>
<protein>
    <submittedName>
        <fullName evidence="5">Discoidin domain-containing protein</fullName>
    </submittedName>
</protein>
<dbReference type="InterPro" id="IPR050546">
    <property type="entry name" value="Glycosyl_Hydrlase_16"/>
</dbReference>
<feature type="domain" description="F5/8 type C" evidence="3">
    <location>
        <begin position="184"/>
        <end position="346"/>
    </location>
</feature>
<sequence length="626" mass="67335">MRSRTLLAALAALATTALLSSGPLLAAPAPASAAPAAVGWDTDRAAAAYALNPAAVTASGSENAGTGPGLAFDGDAATRWSSDFTDDAWLRIDLGSVLRVDRVTLDWEAAYGKRYVLEISKNGTDWTPFYTETAGTGGSVTAYTYPQEVTGRYVRLRGLERATPYGYSLWNLKVYGGEPAPASATRTNLALNHPAYANYYQDAGHSPAFLTDGGWPASLKGDASRWSSDWNADRWVSVDLGAPSTIDTVDLYWESAYAVDYLLQVSDDNRTWRTVYAPSPADVAARRAHVTSPSDAAGLHDSVRLPAPVTGRYVRMLGKERRSFHNPAPATAQFGYSLYEFQVWGTGGSASAAYPALPADPPGGYRTTFFDDFTGAALDRSKWRVVRTGTEMGPVNGESQAYVDSPDTVATRDGSLVLKAGYCKGCTRAGGGTYDLTSGRVDTHTHLDFTYGKVSARMRLPVGDGFWPAFWLLGSDVDDPSVSWPASGETDIMENIGYPDWTSTALHGPGYSADGNIGARQTYPGGGTAGQWHTYAVEWTPTALRISVDDRLVQETTRNKLESTRGQWVFGHQQYLILNLALGGAYPAGWNKVTTPYWGLPQSSVDKIAAGGVQAEIDWVRVEQKD</sequence>
<dbReference type="PROSITE" id="PS51762">
    <property type="entry name" value="GH16_2"/>
    <property type="match status" value="1"/>
</dbReference>
<keyword evidence="6" id="KW-1185">Reference proteome</keyword>
<dbReference type="PANTHER" id="PTHR10963">
    <property type="entry name" value="GLYCOSYL HYDROLASE-RELATED"/>
    <property type="match status" value="1"/>
</dbReference>
<evidence type="ECO:0000256" key="1">
    <source>
        <dbReference type="ARBA" id="ARBA00006865"/>
    </source>
</evidence>